<gene>
    <name evidence="2" type="ORF">PLOB_00033581</name>
</gene>
<keyword evidence="3" id="KW-1185">Reference proteome</keyword>
<sequence length="89" mass="9558">MSSVSTSMPVSTPPTTSSIAPPISISLSETLPPQTLTELSTVFTSRATSLETVISISLTRTSQRYLNLIEYKEAVVKNSLLVMHAGMQT</sequence>
<feature type="region of interest" description="Disordered" evidence="1">
    <location>
        <begin position="1"/>
        <end position="23"/>
    </location>
</feature>
<evidence type="ECO:0000313" key="3">
    <source>
        <dbReference type="Proteomes" id="UP001159405"/>
    </source>
</evidence>
<name>A0ABN8NZP2_9CNID</name>
<evidence type="ECO:0000313" key="2">
    <source>
        <dbReference type="EMBL" id="CAH3128357.1"/>
    </source>
</evidence>
<comment type="caution">
    <text evidence="2">The sequence shown here is derived from an EMBL/GenBank/DDBJ whole genome shotgun (WGS) entry which is preliminary data.</text>
</comment>
<reference evidence="2 3" key="1">
    <citation type="submission" date="2022-05" db="EMBL/GenBank/DDBJ databases">
        <authorList>
            <consortium name="Genoscope - CEA"/>
            <person name="William W."/>
        </authorList>
    </citation>
    <scope>NUCLEOTIDE SEQUENCE [LARGE SCALE GENOMIC DNA]</scope>
</reference>
<dbReference type="Proteomes" id="UP001159405">
    <property type="component" value="Unassembled WGS sequence"/>
</dbReference>
<organism evidence="2 3">
    <name type="scientific">Porites lobata</name>
    <dbReference type="NCBI Taxonomy" id="104759"/>
    <lineage>
        <taxon>Eukaryota</taxon>
        <taxon>Metazoa</taxon>
        <taxon>Cnidaria</taxon>
        <taxon>Anthozoa</taxon>
        <taxon>Hexacorallia</taxon>
        <taxon>Scleractinia</taxon>
        <taxon>Fungiina</taxon>
        <taxon>Poritidae</taxon>
        <taxon>Porites</taxon>
    </lineage>
</organism>
<evidence type="ECO:0000256" key="1">
    <source>
        <dbReference type="SAM" id="MobiDB-lite"/>
    </source>
</evidence>
<accession>A0ABN8NZP2</accession>
<protein>
    <submittedName>
        <fullName evidence="2">Uncharacterized protein</fullName>
    </submittedName>
</protein>
<dbReference type="EMBL" id="CALNXK010000045">
    <property type="protein sequence ID" value="CAH3128357.1"/>
    <property type="molecule type" value="Genomic_DNA"/>
</dbReference>
<proteinExistence type="predicted"/>